<gene>
    <name evidence="2" type="ORF">BA195_10600</name>
</gene>
<reference evidence="2 3" key="1">
    <citation type="submission" date="2016-06" db="EMBL/GenBank/DDBJ databases">
        <title>Draft Genome Sequence of Tenacibaculum soleae UCD-KL19.</title>
        <authorList>
            <person name="Eisen J.A."/>
            <person name="Coil D.A."/>
            <person name="Lujan K.M."/>
        </authorList>
    </citation>
    <scope>NUCLEOTIDE SEQUENCE [LARGE SCALE GENOMIC DNA]</scope>
    <source>
        <strain evidence="2 3">UCD-KL19</strain>
    </source>
</reference>
<protein>
    <recommendedName>
        <fullName evidence="4">Histidine kinase N-terminal 7TM region domain-containing protein</fullName>
    </recommendedName>
</protein>
<name>A0A1B9XYI7_9FLAO</name>
<evidence type="ECO:0000313" key="2">
    <source>
        <dbReference type="EMBL" id="OCK42614.1"/>
    </source>
</evidence>
<dbReference type="STRING" id="447689.BA195_10600"/>
<organism evidence="2 3">
    <name type="scientific">Tenacibaculum soleae</name>
    <dbReference type="NCBI Taxonomy" id="447689"/>
    <lineage>
        <taxon>Bacteria</taxon>
        <taxon>Pseudomonadati</taxon>
        <taxon>Bacteroidota</taxon>
        <taxon>Flavobacteriia</taxon>
        <taxon>Flavobacteriales</taxon>
        <taxon>Flavobacteriaceae</taxon>
        <taxon>Tenacibaculum</taxon>
    </lineage>
</organism>
<dbReference type="EMBL" id="MAKX01000013">
    <property type="protein sequence ID" value="OCK42614.1"/>
    <property type="molecule type" value="Genomic_DNA"/>
</dbReference>
<feature type="transmembrane region" description="Helical" evidence="1">
    <location>
        <begin position="116"/>
        <end position="136"/>
    </location>
</feature>
<comment type="caution">
    <text evidence="2">The sequence shown here is derived from an EMBL/GenBank/DDBJ whole genome shotgun (WGS) entry which is preliminary data.</text>
</comment>
<evidence type="ECO:0000256" key="1">
    <source>
        <dbReference type="SAM" id="Phobius"/>
    </source>
</evidence>
<proteinExistence type="predicted"/>
<evidence type="ECO:0008006" key="4">
    <source>
        <dbReference type="Google" id="ProtNLM"/>
    </source>
</evidence>
<dbReference type="AlphaFoldDB" id="A0A1B9XYI7"/>
<keyword evidence="1" id="KW-1133">Transmembrane helix</keyword>
<feature type="transmembrane region" description="Helical" evidence="1">
    <location>
        <begin position="66"/>
        <end position="85"/>
    </location>
</feature>
<dbReference type="Proteomes" id="UP000093186">
    <property type="component" value="Unassembled WGS sequence"/>
</dbReference>
<keyword evidence="1" id="KW-0472">Membrane</keyword>
<feature type="transmembrane region" description="Helical" evidence="1">
    <location>
        <begin position="6"/>
        <end position="27"/>
    </location>
</feature>
<keyword evidence="1" id="KW-0812">Transmembrane</keyword>
<sequence length="217" mass="26502">MYKLYPYMNDILLGLEFFSALVALLYINKLKKTYWKWFAVYLVFIFIQEFFWKFNSSFLSIRKQSYYAFIGIPFQYLFLYWLYAYKSLKNKKLFLILSFIYLLTFIPLELYNKKIITLYSINLTMGSIILIFLVVLEFIKQIKTDNILEFKENKMFYINIAIVLFYVGTYPFTAFYYELAKTPYIRIWNAYYLYFLIANCMMYLLFIASFIWGKHKS</sequence>
<feature type="transmembrane region" description="Helical" evidence="1">
    <location>
        <begin position="34"/>
        <end position="54"/>
    </location>
</feature>
<accession>A0A1B9XYI7</accession>
<keyword evidence="3" id="KW-1185">Reference proteome</keyword>
<feature type="transmembrane region" description="Helical" evidence="1">
    <location>
        <begin position="92"/>
        <end position="110"/>
    </location>
</feature>
<evidence type="ECO:0000313" key="3">
    <source>
        <dbReference type="Proteomes" id="UP000093186"/>
    </source>
</evidence>
<feature type="transmembrane region" description="Helical" evidence="1">
    <location>
        <begin position="191"/>
        <end position="212"/>
    </location>
</feature>
<feature type="transmembrane region" description="Helical" evidence="1">
    <location>
        <begin position="156"/>
        <end position="179"/>
    </location>
</feature>